<feature type="binding site" evidence="4">
    <location>
        <position position="364"/>
    </location>
    <ligand>
        <name>Fe cation</name>
        <dbReference type="ChEBI" id="CHEBI:24875"/>
    </ligand>
</feature>
<feature type="binding site" evidence="4">
    <location>
        <position position="381"/>
    </location>
    <ligand>
        <name>Fe cation</name>
        <dbReference type="ChEBI" id="CHEBI:24875"/>
    </ligand>
</feature>
<feature type="binding site" evidence="4">
    <location>
        <position position="378"/>
    </location>
    <ligand>
        <name>Fe cation</name>
        <dbReference type="ChEBI" id="CHEBI:24875"/>
    </ligand>
</feature>
<evidence type="ECO:0000256" key="4">
    <source>
        <dbReference type="HAMAP-Rule" id="MF_00994"/>
    </source>
</evidence>
<dbReference type="Pfam" id="PF18073">
    <property type="entry name" value="Zn_ribbon_LapB"/>
    <property type="match status" value="1"/>
</dbReference>
<dbReference type="CDD" id="cd00350">
    <property type="entry name" value="rubredoxin_like"/>
    <property type="match status" value="1"/>
</dbReference>
<dbReference type="eggNOG" id="COG2956">
    <property type="taxonomic scope" value="Bacteria"/>
</dbReference>
<keyword evidence="7" id="KW-1185">Reference proteome</keyword>
<dbReference type="InterPro" id="IPR051012">
    <property type="entry name" value="CellSynth/LPSAsmb/PSIAsmb"/>
</dbReference>
<keyword evidence="2 4" id="KW-0677">Repeat</keyword>
<dbReference type="EMBL" id="FTMN01000001">
    <property type="protein sequence ID" value="SIP90737.1"/>
    <property type="molecule type" value="Genomic_DNA"/>
</dbReference>
<gene>
    <name evidence="4" type="primary">lapB</name>
    <name evidence="6" type="ORF">SAMN05421647_101279</name>
</gene>
<proteinExistence type="inferred from homology"/>
<dbReference type="GO" id="GO:0046890">
    <property type="term" value="P:regulation of lipid biosynthetic process"/>
    <property type="evidence" value="ECO:0007669"/>
    <property type="project" value="UniProtKB-UniRule"/>
</dbReference>
<evidence type="ECO:0000313" key="6">
    <source>
        <dbReference type="EMBL" id="SIP90737.1"/>
    </source>
</evidence>
<dbReference type="InterPro" id="IPR011990">
    <property type="entry name" value="TPR-like_helical_dom_sf"/>
</dbReference>
<evidence type="ECO:0000256" key="1">
    <source>
        <dbReference type="ARBA" id="ARBA00022723"/>
    </source>
</evidence>
<comment type="subcellular location">
    <subcellularLocation>
        <location evidence="4">Cell inner membrane</location>
        <topology evidence="4">Single-pass membrane protein</topology>
        <orientation evidence="4">Cytoplasmic side</orientation>
    </subcellularLocation>
</comment>
<dbReference type="RefSeq" id="WP_076460230.1">
    <property type="nucleotide sequence ID" value="NZ_FTMN01000001.1"/>
</dbReference>
<dbReference type="Pfam" id="PF13432">
    <property type="entry name" value="TPR_16"/>
    <property type="match status" value="1"/>
</dbReference>
<dbReference type="InterPro" id="IPR041166">
    <property type="entry name" value="Rubredoxin_2"/>
</dbReference>
<dbReference type="NCBIfam" id="NF008757">
    <property type="entry name" value="PRK11788.1-5"/>
    <property type="match status" value="1"/>
</dbReference>
<evidence type="ECO:0000256" key="2">
    <source>
        <dbReference type="ARBA" id="ARBA00022737"/>
    </source>
</evidence>
<keyword evidence="4" id="KW-0408">Iron</keyword>
<dbReference type="HAMAP" id="MF_00994">
    <property type="entry name" value="LPS_assembly_LapB"/>
    <property type="match status" value="1"/>
</dbReference>
<comment type="function">
    <text evidence="4">Modulates cellular lipopolysaccharide (LPS) levels by regulating LpxC, which is involved in lipid A biosynthesis. May act by modulating the proteolytic activity of FtsH towards LpxC. May also coordinate assembly of proteins involved in LPS synthesis at the plasma membrane.</text>
</comment>
<keyword evidence="4" id="KW-0472">Membrane</keyword>
<name>A0A1N6NFG3_9GAMM</name>
<feature type="topological domain" description="Cytoplasmic" evidence="4">
    <location>
        <begin position="25"/>
        <end position="396"/>
    </location>
</feature>
<reference evidence="6 7" key="1">
    <citation type="submission" date="2017-01" db="EMBL/GenBank/DDBJ databases">
        <authorList>
            <person name="Mah S.A."/>
            <person name="Swanson W.J."/>
            <person name="Moy G.W."/>
            <person name="Vacquier V.D."/>
        </authorList>
    </citation>
    <scope>NUCLEOTIDE SEQUENCE [LARGE SCALE GENOMIC DNA]</scope>
    <source>
        <strain evidence="6 7">DSM 7027</strain>
    </source>
</reference>
<keyword evidence="3 4" id="KW-0802">TPR repeat</keyword>
<keyword evidence="4" id="KW-0997">Cell inner membrane</keyword>
<dbReference type="SMART" id="SM00028">
    <property type="entry name" value="TPR"/>
    <property type="match status" value="4"/>
</dbReference>
<dbReference type="GO" id="GO:0008653">
    <property type="term" value="P:lipopolysaccharide metabolic process"/>
    <property type="evidence" value="ECO:0007669"/>
    <property type="project" value="InterPro"/>
</dbReference>
<dbReference type="SUPFAM" id="SSF81901">
    <property type="entry name" value="HCP-like"/>
    <property type="match status" value="1"/>
</dbReference>
<dbReference type="AlphaFoldDB" id="A0A1N6NFG3"/>
<organism evidence="6 7">
    <name type="scientific">Marinobacterium stanieri</name>
    <dbReference type="NCBI Taxonomy" id="49186"/>
    <lineage>
        <taxon>Bacteria</taxon>
        <taxon>Pseudomonadati</taxon>
        <taxon>Pseudomonadota</taxon>
        <taxon>Gammaproteobacteria</taxon>
        <taxon>Oceanospirillales</taxon>
        <taxon>Oceanospirillaceae</taxon>
        <taxon>Marinobacterium</taxon>
    </lineage>
</organism>
<evidence type="ECO:0000313" key="7">
    <source>
        <dbReference type="Proteomes" id="UP000186895"/>
    </source>
</evidence>
<comment type="similarity">
    <text evidence="4">Belongs to the LapB family.</text>
</comment>
<sequence>MFADYLLIIPLFLAVALGWWLGRQQANGAPSSERSRDGQLSHEYFTGLDHLINEQTDEAIESFIRALEINSDTVPAHLTLAKLFRRKGDIERAVGIHQRLLARPDLVEADFIRIQMALAKDYHALGLLDRAENLLHDIMRQSRDTELATNARQWLIKLYAQEREWQSALDTAQQLPRKAKEAIGVELAHYCCELAVVQGSAGEQTSAEGYLREALGYDPGCGRVYLLRAEQQMRQGSWQQAINSLQQVLVKAPKLVPETIKPLQQCFAELDRPAELESYLRTCLAEAPSATVIMALAECIREREDVLAAGLFLTEELRKHPSIKGFNRLIDLHLAYGSSSARQSLTVLRGLTGQLEQSKPKYQCSHCGFAGRVLHWQCPSCKQWGVTAPIQGLEGE</sequence>
<dbReference type="InterPro" id="IPR030865">
    <property type="entry name" value="LapB"/>
</dbReference>
<dbReference type="PANTHER" id="PTHR45586:SF1">
    <property type="entry name" value="LIPOPOLYSACCHARIDE ASSEMBLY PROTEIN B"/>
    <property type="match status" value="1"/>
</dbReference>
<dbReference type="Pfam" id="PF13176">
    <property type="entry name" value="TPR_7"/>
    <property type="match status" value="1"/>
</dbReference>
<evidence type="ECO:0000259" key="5">
    <source>
        <dbReference type="Pfam" id="PF18073"/>
    </source>
</evidence>
<feature type="domain" description="LapB rubredoxin metal binding" evidence="5">
    <location>
        <begin position="362"/>
        <end position="385"/>
    </location>
</feature>
<keyword evidence="4" id="KW-1003">Cell membrane</keyword>
<dbReference type="GO" id="GO:0009898">
    <property type="term" value="C:cytoplasmic side of plasma membrane"/>
    <property type="evidence" value="ECO:0007669"/>
    <property type="project" value="UniProtKB-UniRule"/>
</dbReference>
<evidence type="ECO:0000256" key="3">
    <source>
        <dbReference type="ARBA" id="ARBA00022803"/>
    </source>
</evidence>
<dbReference type="Proteomes" id="UP000186895">
    <property type="component" value="Unassembled WGS sequence"/>
</dbReference>
<accession>A0A1N6NFG3</accession>
<dbReference type="PANTHER" id="PTHR45586">
    <property type="entry name" value="TPR REPEAT-CONTAINING PROTEIN PA4667"/>
    <property type="match status" value="1"/>
</dbReference>
<dbReference type="STRING" id="49186.SAMN05421647_101279"/>
<keyword evidence="1 4" id="KW-0479">Metal-binding</keyword>
<dbReference type="Gene3D" id="1.25.40.10">
    <property type="entry name" value="Tetratricopeptide repeat domain"/>
    <property type="match status" value="1"/>
</dbReference>
<feature type="binding site" evidence="4">
    <location>
        <position position="367"/>
    </location>
    <ligand>
        <name>Fe cation</name>
        <dbReference type="ChEBI" id="CHEBI:24875"/>
    </ligand>
</feature>
<keyword evidence="4" id="KW-1133">Transmembrane helix</keyword>
<protein>
    <recommendedName>
        <fullName evidence="4">Lipopolysaccharide assembly protein B</fullName>
    </recommendedName>
</protein>
<dbReference type="GO" id="GO:0005506">
    <property type="term" value="F:iron ion binding"/>
    <property type="evidence" value="ECO:0007669"/>
    <property type="project" value="UniProtKB-UniRule"/>
</dbReference>
<dbReference type="InterPro" id="IPR019734">
    <property type="entry name" value="TPR_rpt"/>
</dbReference>
<keyword evidence="4" id="KW-0812">Transmembrane</keyword>